<name>A0A212IX40_9BACT</name>
<proteinExistence type="predicted"/>
<reference evidence="1" key="1">
    <citation type="submission" date="2016-04" db="EMBL/GenBank/DDBJ databases">
        <authorList>
            <person name="Evans L.H."/>
            <person name="Alamgir A."/>
            <person name="Owens N."/>
            <person name="Weber N.D."/>
            <person name="Virtaneva K."/>
            <person name="Barbian K."/>
            <person name="Babar A."/>
            <person name="Rosenke K."/>
        </authorList>
    </citation>
    <scope>NUCLEOTIDE SEQUENCE</scope>
    <source>
        <strain evidence="1">86-1</strain>
    </source>
</reference>
<protein>
    <submittedName>
        <fullName evidence="1">Uncharacterized protein</fullName>
    </submittedName>
</protein>
<evidence type="ECO:0000313" key="1">
    <source>
        <dbReference type="EMBL" id="SBV91727.1"/>
    </source>
</evidence>
<sequence length="57" mass="6265">MSCDSYALKATDKISPVRSGVATNARSLTCWTLYKTLELPSVADLLYPDEINRIGES</sequence>
<dbReference type="EMBL" id="FLUM01000001">
    <property type="protein sequence ID" value="SBV91727.1"/>
    <property type="molecule type" value="Genomic_DNA"/>
</dbReference>
<dbReference type="AlphaFoldDB" id="A0A212IX40"/>
<gene>
    <name evidence="1" type="ORF">KL86DYS1_10415</name>
</gene>
<organism evidence="1">
    <name type="scientific">uncultured Dysgonomonas sp</name>
    <dbReference type="NCBI Taxonomy" id="206096"/>
    <lineage>
        <taxon>Bacteria</taxon>
        <taxon>Pseudomonadati</taxon>
        <taxon>Bacteroidota</taxon>
        <taxon>Bacteroidia</taxon>
        <taxon>Bacteroidales</taxon>
        <taxon>Dysgonomonadaceae</taxon>
        <taxon>Dysgonomonas</taxon>
        <taxon>environmental samples</taxon>
    </lineage>
</organism>
<accession>A0A212IX40</accession>